<dbReference type="Pfam" id="PF25876">
    <property type="entry name" value="HH_MFP_RND"/>
    <property type="match status" value="1"/>
</dbReference>
<dbReference type="AlphaFoldDB" id="A0A5C8ZA25"/>
<dbReference type="PANTHER" id="PTHR30469">
    <property type="entry name" value="MULTIDRUG RESISTANCE PROTEIN MDTA"/>
    <property type="match status" value="1"/>
</dbReference>
<evidence type="ECO:0000259" key="4">
    <source>
        <dbReference type="Pfam" id="PF25954"/>
    </source>
</evidence>
<dbReference type="Gene3D" id="2.40.50.100">
    <property type="match status" value="1"/>
</dbReference>
<dbReference type="GO" id="GO:0015562">
    <property type="term" value="F:efflux transmembrane transporter activity"/>
    <property type="evidence" value="ECO:0007669"/>
    <property type="project" value="TreeGrafter"/>
</dbReference>
<dbReference type="GO" id="GO:1990281">
    <property type="term" value="C:efflux pump complex"/>
    <property type="evidence" value="ECO:0007669"/>
    <property type="project" value="TreeGrafter"/>
</dbReference>
<reference evidence="5 6" key="1">
    <citation type="submission" date="2019-07" db="EMBL/GenBank/DDBJ databases">
        <title>Reinekea sp. strain SSH23 genome sequencing and assembly.</title>
        <authorList>
            <person name="Kim I."/>
        </authorList>
    </citation>
    <scope>NUCLEOTIDE SEQUENCE [LARGE SCALE GENOMIC DNA]</scope>
    <source>
        <strain evidence="5 6">SSH23</strain>
    </source>
</reference>
<evidence type="ECO:0000313" key="5">
    <source>
        <dbReference type="EMBL" id="TXR54129.1"/>
    </source>
</evidence>
<feature type="coiled-coil region" evidence="2">
    <location>
        <begin position="110"/>
        <end position="175"/>
    </location>
</feature>
<dbReference type="InterPro" id="IPR058624">
    <property type="entry name" value="MdtA-like_HH"/>
</dbReference>
<evidence type="ECO:0000256" key="1">
    <source>
        <dbReference type="ARBA" id="ARBA00009477"/>
    </source>
</evidence>
<dbReference type="Proteomes" id="UP000321764">
    <property type="component" value="Unassembled WGS sequence"/>
</dbReference>
<proteinExistence type="inferred from homology"/>
<dbReference type="InterPro" id="IPR058792">
    <property type="entry name" value="Beta-barrel_RND_2"/>
</dbReference>
<organism evidence="5 6">
    <name type="scientific">Reinekea thalattae</name>
    <dbReference type="NCBI Taxonomy" id="2593301"/>
    <lineage>
        <taxon>Bacteria</taxon>
        <taxon>Pseudomonadati</taxon>
        <taxon>Pseudomonadota</taxon>
        <taxon>Gammaproteobacteria</taxon>
        <taxon>Oceanospirillales</taxon>
        <taxon>Saccharospirillaceae</taxon>
        <taxon>Reinekea</taxon>
    </lineage>
</organism>
<dbReference type="Gene3D" id="2.40.420.20">
    <property type="match status" value="1"/>
</dbReference>
<dbReference type="EMBL" id="VKAD01000001">
    <property type="protein sequence ID" value="TXR54129.1"/>
    <property type="molecule type" value="Genomic_DNA"/>
</dbReference>
<dbReference type="NCBIfam" id="TIGR01730">
    <property type="entry name" value="RND_mfp"/>
    <property type="match status" value="1"/>
</dbReference>
<dbReference type="Gene3D" id="1.10.287.470">
    <property type="entry name" value="Helix hairpin bin"/>
    <property type="match status" value="1"/>
</dbReference>
<dbReference type="Gene3D" id="2.40.30.170">
    <property type="match status" value="1"/>
</dbReference>
<dbReference type="Pfam" id="PF25954">
    <property type="entry name" value="Beta-barrel_RND_2"/>
    <property type="match status" value="1"/>
</dbReference>
<dbReference type="InterPro" id="IPR006143">
    <property type="entry name" value="RND_pump_MFP"/>
</dbReference>
<evidence type="ECO:0000259" key="3">
    <source>
        <dbReference type="Pfam" id="PF25876"/>
    </source>
</evidence>
<accession>A0A5C8ZA25</accession>
<dbReference type="OrthoDB" id="9800613at2"/>
<dbReference type="PANTHER" id="PTHR30469:SF15">
    <property type="entry name" value="HLYD FAMILY OF SECRETION PROTEINS"/>
    <property type="match status" value="1"/>
</dbReference>
<feature type="domain" description="Multidrug resistance protein MdtA-like alpha-helical hairpin" evidence="3">
    <location>
        <begin position="114"/>
        <end position="179"/>
    </location>
</feature>
<name>A0A5C8ZA25_9GAMM</name>
<evidence type="ECO:0000313" key="6">
    <source>
        <dbReference type="Proteomes" id="UP000321764"/>
    </source>
</evidence>
<dbReference type="SUPFAM" id="SSF111369">
    <property type="entry name" value="HlyD-like secretion proteins"/>
    <property type="match status" value="1"/>
</dbReference>
<keyword evidence="2" id="KW-0175">Coiled coil</keyword>
<sequence>MFNKKWLIAVLSSGALLLIFIAMAGGFTSKIKPAENSHAQAANQQPVTAVIEREIAIVSEYPGHLIAKQTSVLSSRISAQVVDVLADVGARVKQGDIIMRLANQDLDARRISQQESLAAAQAQLNKARLEHDRVIALVNEKLLPEAERDRVVAQLDIAQANLKQANAALSEAQASLGYSLIAAPYDGIISKRWLNLGDQANVGAALVSLYNPNDMQLSVNIPESVIKAIKLGQRWPLQVASQEQQLFATVVEIAPAADLASHSFLVKLDIEPSLQPLLPGMFARLQLTTGYQPALLVDSRAVYRVGQIEYVKALNEQGVALPAIVRTGKQLDEYSLVRSGLSAGAEVLINP</sequence>
<gene>
    <name evidence="5" type="ORF">FME95_06215</name>
</gene>
<comment type="caution">
    <text evidence="5">The sequence shown here is derived from an EMBL/GenBank/DDBJ whole genome shotgun (WGS) entry which is preliminary data.</text>
</comment>
<keyword evidence="6" id="KW-1185">Reference proteome</keyword>
<evidence type="ECO:0000256" key="2">
    <source>
        <dbReference type="SAM" id="Coils"/>
    </source>
</evidence>
<feature type="domain" description="CusB-like beta-barrel" evidence="4">
    <location>
        <begin position="217"/>
        <end position="289"/>
    </location>
</feature>
<dbReference type="RefSeq" id="WP_147713528.1">
    <property type="nucleotide sequence ID" value="NZ_VKAD01000001.1"/>
</dbReference>
<comment type="similarity">
    <text evidence="1">Belongs to the membrane fusion protein (MFP) (TC 8.A.1) family.</text>
</comment>
<protein>
    <submittedName>
        <fullName evidence="5">Efflux RND transporter periplasmic adaptor subunit</fullName>
    </submittedName>
</protein>